<dbReference type="EMBL" id="CP039268">
    <property type="protein sequence ID" value="QGU33699.1"/>
    <property type="molecule type" value="Genomic_DNA"/>
</dbReference>
<evidence type="ECO:0000256" key="3">
    <source>
        <dbReference type="ARBA" id="ARBA00022679"/>
    </source>
</evidence>
<dbReference type="InterPro" id="IPR017441">
    <property type="entry name" value="Protein_kinase_ATP_BS"/>
</dbReference>
<evidence type="ECO:0000313" key="10">
    <source>
        <dbReference type="EMBL" id="QGU33699.1"/>
    </source>
</evidence>
<gene>
    <name evidence="10" type="ORF">E6P07_12355</name>
</gene>
<accession>A0A6I6EFE7</accession>
<evidence type="ECO:0000256" key="7">
    <source>
        <dbReference type="PROSITE-ProRule" id="PRU10141"/>
    </source>
</evidence>
<dbReference type="Gene3D" id="1.10.510.10">
    <property type="entry name" value="Transferase(Phosphotransferase) domain 1"/>
    <property type="match status" value="1"/>
</dbReference>
<dbReference type="KEGG" id="ttp:E6P07_12355"/>
<dbReference type="CDD" id="cd14014">
    <property type="entry name" value="STKc_PknB_like"/>
    <property type="match status" value="1"/>
</dbReference>
<evidence type="ECO:0000259" key="9">
    <source>
        <dbReference type="PROSITE" id="PS50011"/>
    </source>
</evidence>
<dbReference type="InterPro" id="IPR042095">
    <property type="entry name" value="SUMF_sf"/>
</dbReference>
<dbReference type="Proteomes" id="UP000426424">
    <property type="component" value="Chromosome"/>
</dbReference>
<keyword evidence="6 7" id="KW-0067">ATP-binding</keyword>
<dbReference type="SUPFAM" id="SSF56112">
    <property type="entry name" value="Protein kinase-like (PK-like)"/>
    <property type="match status" value="1"/>
</dbReference>
<proteinExistence type="predicted"/>
<evidence type="ECO:0000256" key="1">
    <source>
        <dbReference type="ARBA" id="ARBA00012513"/>
    </source>
</evidence>
<dbReference type="OrthoDB" id="9801841at2"/>
<name>A0A6I6EFE7_THETI</name>
<dbReference type="InterPro" id="IPR016187">
    <property type="entry name" value="CTDL_fold"/>
</dbReference>
<keyword evidence="4 7" id="KW-0547">Nucleotide-binding</keyword>
<feature type="region of interest" description="Disordered" evidence="8">
    <location>
        <begin position="1"/>
        <end position="22"/>
    </location>
</feature>
<dbReference type="SUPFAM" id="SSF56436">
    <property type="entry name" value="C-type lectin-like"/>
    <property type="match status" value="1"/>
</dbReference>
<dbReference type="Pfam" id="PF00069">
    <property type="entry name" value="Pkinase"/>
    <property type="match status" value="1"/>
</dbReference>
<evidence type="ECO:0000256" key="2">
    <source>
        <dbReference type="ARBA" id="ARBA00022527"/>
    </source>
</evidence>
<dbReference type="Gene3D" id="3.90.1580.10">
    <property type="entry name" value="paralog of FGE (formylglycine-generating enzyme)"/>
    <property type="match status" value="1"/>
</dbReference>
<dbReference type="InterPro" id="IPR008271">
    <property type="entry name" value="Ser/Thr_kinase_AS"/>
</dbReference>
<dbReference type="InterPro" id="IPR000719">
    <property type="entry name" value="Prot_kinase_dom"/>
</dbReference>
<feature type="compositionally biased region" description="Basic and acidic residues" evidence="8">
    <location>
        <begin position="314"/>
        <end position="326"/>
    </location>
</feature>
<dbReference type="InterPro" id="IPR051043">
    <property type="entry name" value="Sulfatase_Mod_Factor_Kinase"/>
</dbReference>
<dbReference type="Gene3D" id="1.25.40.10">
    <property type="entry name" value="Tetratricopeptide repeat domain"/>
    <property type="match status" value="1"/>
</dbReference>
<dbReference type="Pfam" id="PF03781">
    <property type="entry name" value="FGE-sulfatase"/>
    <property type="match status" value="1"/>
</dbReference>
<evidence type="ECO:0000256" key="4">
    <source>
        <dbReference type="ARBA" id="ARBA00022741"/>
    </source>
</evidence>
<keyword evidence="11" id="KW-1185">Reference proteome</keyword>
<dbReference type="GO" id="GO:0120147">
    <property type="term" value="F:formylglycine-generating oxidase activity"/>
    <property type="evidence" value="ECO:0007669"/>
    <property type="project" value="TreeGrafter"/>
</dbReference>
<dbReference type="InterPro" id="IPR011990">
    <property type="entry name" value="TPR-like_helical_dom_sf"/>
</dbReference>
<dbReference type="AlphaFoldDB" id="A0A6I6EFE7"/>
<sequence length="924" mass="103119">MGDAQSHLHPGTPLLNRNQPPPSMKIPGYTIIRELGQGGMATVYLARQDSLARDVALKVMKPLAMAGDDFTTRFVKEARIIAQLAHPQIITVYDFGTADGYHYFSMEYLPGGTLADEIKRGLSVGQAIAITRKIAEALAVAHARGVIHRDVKPQNILFRTDGTPVLTDFGIARAVTRDSESMQLTRYGMVVGSPRYMSPEQSLGQPLDPRSDLYSLGVLFYELLTQRLPYEADDVVSLAMKHCQDPIPRLPEPLAVYQQILDRLIAKKPEDRFASAGQLIRALEALEGAHGESYDATRLIQRHEEAIQAPTPEPHLEPKPEPESTPRPRRSVPWRLILAFAIVLASGLGVYLGLRPPPAGPDTDPTGILAQLPPAPHERPATATQYEALAIDHYRRGQIEQVQEIIRLALAATPDDARLLALRGLIERGIAVGQRLDEAQRALAENRIEAASQAVEEGLHLDPSHAELLSLRTRIQERLATRRRFEAERRLKTAREAQQRGDLDGAERLVREGLALVADHPDLLALLETIAQARQRRTRLEQIQEQAIVRYDQGDYPGAFALIDEGLALAPGQPGLTALREKVIATLVREARQYMARVADERVDSIKALLGRYRLDAAAAHLEQLRALAPDDARLADLSAELERRRAFFPVMIEIPAGCFEMGSPVDEAGRESDERPHRVCVESFRLAPHEVTVAQFKRFVAASGYRTQAETDTSDSRGCESFDRNDHTNPWGLKHWASWRQPNQYQPNDDQHPVSCVSWNDVQAYIRWLNKETGHSFRLPTEAEWEYAARAGTSSARFWDTTANASPCRNANAADQGRGWDFGFDCDDGYEWVAPVGRFAPNAWGLYDMLGNVWEWTCSEYDADYQGVERLCAPPEIDLPRVMRGGAWNSGPALVRAAYRNRNFPETRYAFVGFRLALDLSDD</sequence>
<dbReference type="GO" id="GO:0004674">
    <property type="term" value="F:protein serine/threonine kinase activity"/>
    <property type="evidence" value="ECO:0007669"/>
    <property type="project" value="UniProtKB-KW"/>
</dbReference>
<evidence type="ECO:0000313" key="11">
    <source>
        <dbReference type="Proteomes" id="UP000426424"/>
    </source>
</evidence>
<dbReference type="FunFam" id="1.10.510.10:FF:000021">
    <property type="entry name" value="Serine/threonine protein kinase"/>
    <property type="match status" value="1"/>
</dbReference>
<dbReference type="GO" id="GO:0005524">
    <property type="term" value="F:ATP binding"/>
    <property type="evidence" value="ECO:0007669"/>
    <property type="project" value="UniProtKB-UniRule"/>
</dbReference>
<evidence type="ECO:0000256" key="5">
    <source>
        <dbReference type="ARBA" id="ARBA00022777"/>
    </source>
</evidence>
<dbReference type="SUPFAM" id="SSF48452">
    <property type="entry name" value="TPR-like"/>
    <property type="match status" value="1"/>
</dbReference>
<evidence type="ECO:0000256" key="8">
    <source>
        <dbReference type="SAM" id="MobiDB-lite"/>
    </source>
</evidence>
<dbReference type="EC" id="2.7.11.1" evidence="1"/>
<dbReference type="InterPro" id="IPR005532">
    <property type="entry name" value="SUMF_dom"/>
</dbReference>
<protein>
    <recommendedName>
        <fullName evidence="1">non-specific serine/threonine protein kinase</fullName>
        <ecNumber evidence="1">2.7.11.1</ecNumber>
    </recommendedName>
</protein>
<keyword evidence="2" id="KW-0723">Serine/threonine-protein kinase</keyword>
<keyword evidence="5" id="KW-0418">Kinase</keyword>
<feature type="region of interest" description="Disordered" evidence="8">
    <location>
        <begin position="307"/>
        <end position="329"/>
    </location>
</feature>
<evidence type="ECO:0000256" key="6">
    <source>
        <dbReference type="ARBA" id="ARBA00022840"/>
    </source>
</evidence>
<organism evidence="10 11">
    <name type="scientific">Thermochromatium tepidum ATCC 43061</name>
    <dbReference type="NCBI Taxonomy" id="316276"/>
    <lineage>
        <taxon>Bacteria</taxon>
        <taxon>Pseudomonadati</taxon>
        <taxon>Pseudomonadota</taxon>
        <taxon>Gammaproteobacteria</taxon>
        <taxon>Chromatiales</taxon>
        <taxon>Chromatiaceae</taxon>
        <taxon>Thermochromatium</taxon>
    </lineage>
</organism>
<keyword evidence="3" id="KW-0808">Transferase</keyword>
<feature type="binding site" evidence="7">
    <location>
        <position position="58"/>
    </location>
    <ligand>
        <name>ATP</name>
        <dbReference type="ChEBI" id="CHEBI:30616"/>
    </ligand>
</feature>
<feature type="domain" description="Protein kinase" evidence="9">
    <location>
        <begin position="29"/>
        <end position="286"/>
    </location>
</feature>
<reference evidence="10 11" key="1">
    <citation type="submission" date="2019-12" db="EMBL/GenBank/DDBJ databases">
        <title>The complete genome of the thermophilic, anoxygenic phototrophic gammaproteobacterium Thermochromatium tepidum.</title>
        <authorList>
            <person name="Sattley W.M."/>
            <person name="Swingley W.D."/>
            <person name="Burchell B.M."/>
            <person name="Gurbani S.A."/>
            <person name="Kujawa C.M."/>
            <person name="Nuccio D.A."/>
            <person name="Schladweiler J."/>
            <person name="Shaffer K.N."/>
            <person name="Stokes L.M."/>
            <person name="Touchman J.W."/>
            <person name="Blankenship R.E."/>
            <person name="Madigan M.T."/>
        </authorList>
    </citation>
    <scope>NUCLEOTIDE SEQUENCE [LARGE SCALE GENOMIC DNA]</scope>
    <source>
        <strain evidence="10 11">ATCC 43061</strain>
    </source>
</reference>
<dbReference type="InterPro" id="IPR011009">
    <property type="entry name" value="Kinase-like_dom_sf"/>
</dbReference>
<dbReference type="PROSITE" id="PS50011">
    <property type="entry name" value="PROTEIN_KINASE_DOM"/>
    <property type="match status" value="1"/>
</dbReference>
<dbReference type="Gene3D" id="3.30.200.20">
    <property type="entry name" value="Phosphorylase Kinase, domain 1"/>
    <property type="match status" value="1"/>
</dbReference>
<dbReference type="PANTHER" id="PTHR23150">
    <property type="entry name" value="SULFATASE MODIFYING FACTOR 1, 2"/>
    <property type="match status" value="1"/>
</dbReference>
<dbReference type="PANTHER" id="PTHR23150:SF19">
    <property type="entry name" value="FORMYLGLYCINE-GENERATING ENZYME"/>
    <property type="match status" value="1"/>
</dbReference>
<dbReference type="SMART" id="SM00220">
    <property type="entry name" value="S_TKc"/>
    <property type="match status" value="1"/>
</dbReference>
<dbReference type="PROSITE" id="PS00108">
    <property type="entry name" value="PROTEIN_KINASE_ST"/>
    <property type="match status" value="1"/>
</dbReference>
<dbReference type="PROSITE" id="PS00107">
    <property type="entry name" value="PROTEIN_KINASE_ATP"/>
    <property type="match status" value="1"/>
</dbReference>